<evidence type="ECO:0000256" key="12">
    <source>
        <dbReference type="ARBA" id="ARBA00022786"/>
    </source>
</evidence>
<evidence type="ECO:0000256" key="7">
    <source>
        <dbReference type="ARBA" id="ARBA00022593"/>
    </source>
</evidence>
<dbReference type="Gene3D" id="3.30.40.10">
    <property type="entry name" value="Zinc/RING finger domain, C3HC4 (zinc finger)"/>
    <property type="match status" value="1"/>
</dbReference>
<keyword evidence="8" id="KW-0808">Transferase</keyword>
<evidence type="ECO:0000259" key="20">
    <source>
        <dbReference type="PROSITE" id="PS50089"/>
    </source>
</evidence>
<comment type="pathway">
    <text evidence="3">Protein modification; protein ubiquitination.</text>
</comment>
<feature type="non-terminal residue" evidence="21">
    <location>
        <position position="289"/>
    </location>
</feature>
<keyword evidence="17" id="KW-0576">Peroxisome</keyword>
<dbReference type="PROSITE" id="PS50089">
    <property type="entry name" value="ZF_RING_2"/>
    <property type="match status" value="1"/>
</dbReference>
<keyword evidence="9" id="KW-0812">Transmembrane</keyword>
<keyword evidence="22" id="KW-1185">Reference proteome</keyword>
<keyword evidence="13" id="KW-0862">Zinc</keyword>
<evidence type="ECO:0000256" key="13">
    <source>
        <dbReference type="ARBA" id="ARBA00022833"/>
    </source>
</evidence>
<keyword evidence="15" id="KW-1133">Transmembrane helix</keyword>
<dbReference type="OrthoDB" id="6270329at2759"/>
<dbReference type="InterPro" id="IPR006845">
    <property type="entry name" value="Pex_N"/>
</dbReference>
<dbReference type="PROSITE" id="PS00518">
    <property type="entry name" value="ZF_RING_1"/>
    <property type="match status" value="1"/>
</dbReference>
<feature type="domain" description="RING-type" evidence="20">
    <location>
        <begin position="235"/>
        <end position="273"/>
    </location>
</feature>
<keyword evidence="6" id="KW-0813">Transport</keyword>
<proteinExistence type="inferred from homology"/>
<comment type="similarity">
    <text evidence="4">Belongs to the pex2/pex10/pex12 family.</text>
</comment>
<dbReference type="InterPro" id="IPR001841">
    <property type="entry name" value="Znf_RING"/>
</dbReference>
<dbReference type="FunFam" id="3.30.40.10:FF:000332">
    <property type="entry name" value="Peroxisome biogenesis factor 10"/>
    <property type="match status" value="1"/>
</dbReference>
<evidence type="ECO:0000256" key="18">
    <source>
        <dbReference type="ARBA" id="ARBA00045271"/>
    </source>
</evidence>
<evidence type="ECO:0000313" key="21">
    <source>
        <dbReference type="EMBL" id="NWI85994.1"/>
    </source>
</evidence>
<gene>
    <name evidence="21" type="primary">Pex10</name>
    <name evidence="21" type="ORF">PITSOR_R06103</name>
</gene>
<dbReference type="PANTHER" id="PTHR23350:SF0">
    <property type="entry name" value="PEROXISOME BIOGENESIS FACTOR 10"/>
    <property type="match status" value="1"/>
</dbReference>
<reference evidence="21" key="1">
    <citation type="submission" date="2019-10" db="EMBL/GenBank/DDBJ databases">
        <title>Bird 10,000 Genomes (B10K) Project - Family phase.</title>
        <authorList>
            <person name="Zhang G."/>
        </authorList>
    </citation>
    <scope>NUCLEOTIDE SEQUENCE</scope>
    <source>
        <strain evidence="21">B10K-DU-002-53</strain>
        <tissue evidence="21">Muscle</tissue>
    </source>
</reference>
<evidence type="ECO:0000256" key="14">
    <source>
        <dbReference type="ARBA" id="ARBA00022927"/>
    </source>
</evidence>
<comment type="function">
    <text evidence="18">E3 ubiquitin-protein ligase component of a retrotranslocation channel required for peroxisome organization by mediating export of the PEX5 receptor from peroxisomes to the cytosol, thereby promoting PEX5 recycling. The retrotranslocation channel is composed of PEX2, PEX10 and PEX12; each subunit contributing transmembrane segments that coassemble into an open channel that specifically allows the passage of PEX5 through the peroxisomal membrane. PEX10 also regulates PEX5 recycling by acting as a E3 ubiquitin-protein ligase. When PEX5 recycling is compromised, PEX10 catalyzes polyubiquitination of PEX5 during its passage through the retrotranslocation channel, leading to its degradation.</text>
</comment>
<dbReference type="GO" id="GO:0008270">
    <property type="term" value="F:zinc ion binding"/>
    <property type="evidence" value="ECO:0007669"/>
    <property type="project" value="UniProtKB-KW"/>
</dbReference>
<evidence type="ECO:0000256" key="4">
    <source>
        <dbReference type="ARBA" id="ARBA00008704"/>
    </source>
</evidence>
<evidence type="ECO:0000256" key="2">
    <source>
        <dbReference type="ARBA" id="ARBA00004585"/>
    </source>
</evidence>
<dbReference type="SMART" id="SM00184">
    <property type="entry name" value="RING"/>
    <property type="match status" value="1"/>
</dbReference>
<dbReference type="AlphaFoldDB" id="A0A851F291"/>
<keyword evidence="11 19" id="KW-0863">Zinc-finger</keyword>
<dbReference type="PANTHER" id="PTHR23350">
    <property type="entry name" value="PEROXISOME ASSEMBLY PROTEIN 10"/>
    <property type="match status" value="1"/>
</dbReference>
<dbReference type="EC" id="2.3.2.27" evidence="5"/>
<evidence type="ECO:0000256" key="9">
    <source>
        <dbReference type="ARBA" id="ARBA00022692"/>
    </source>
</evidence>
<dbReference type="InterPro" id="IPR017907">
    <property type="entry name" value="Znf_RING_CS"/>
</dbReference>
<comment type="caution">
    <text evidence="21">The sequence shown here is derived from an EMBL/GenBank/DDBJ whole genome shotgun (WGS) entry which is preliminary data.</text>
</comment>
<dbReference type="CDD" id="cd16527">
    <property type="entry name" value="RING-HC_PEX10"/>
    <property type="match status" value="1"/>
</dbReference>
<feature type="non-terminal residue" evidence="21">
    <location>
        <position position="1"/>
    </location>
</feature>
<evidence type="ECO:0000256" key="11">
    <source>
        <dbReference type="ARBA" id="ARBA00022771"/>
    </source>
</evidence>
<evidence type="ECO:0000256" key="16">
    <source>
        <dbReference type="ARBA" id="ARBA00023136"/>
    </source>
</evidence>
<evidence type="ECO:0000256" key="17">
    <source>
        <dbReference type="ARBA" id="ARBA00023140"/>
    </source>
</evidence>
<dbReference type="GO" id="GO:0016558">
    <property type="term" value="P:protein import into peroxisome matrix"/>
    <property type="evidence" value="ECO:0007669"/>
    <property type="project" value="InterPro"/>
</dbReference>
<keyword evidence="16" id="KW-0472">Membrane</keyword>
<dbReference type="Pfam" id="PF13639">
    <property type="entry name" value="zf-RING_2"/>
    <property type="match status" value="1"/>
</dbReference>
<name>A0A851F291_PITSO</name>
<keyword evidence="12" id="KW-0833">Ubl conjugation pathway</keyword>
<evidence type="ECO:0000256" key="8">
    <source>
        <dbReference type="ARBA" id="ARBA00022679"/>
    </source>
</evidence>
<dbReference type="InterPro" id="IPR025654">
    <property type="entry name" value="PEX2/10"/>
</dbReference>
<evidence type="ECO:0000256" key="3">
    <source>
        <dbReference type="ARBA" id="ARBA00004906"/>
    </source>
</evidence>
<evidence type="ECO:0000256" key="15">
    <source>
        <dbReference type="ARBA" id="ARBA00022989"/>
    </source>
</evidence>
<keyword evidence="10" id="KW-0479">Metal-binding</keyword>
<evidence type="ECO:0000256" key="1">
    <source>
        <dbReference type="ARBA" id="ARBA00000900"/>
    </source>
</evidence>
<comment type="catalytic activity">
    <reaction evidence="1">
        <text>S-ubiquitinyl-[E2 ubiquitin-conjugating enzyme]-L-cysteine + [acceptor protein]-L-lysine = [E2 ubiquitin-conjugating enzyme]-L-cysteine + N(6)-ubiquitinyl-[acceptor protein]-L-lysine.</text>
        <dbReference type="EC" id="2.3.2.27"/>
    </reaction>
</comment>
<evidence type="ECO:0000256" key="19">
    <source>
        <dbReference type="PROSITE-ProRule" id="PRU00175"/>
    </source>
</evidence>
<dbReference type="SUPFAM" id="SSF57850">
    <property type="entry name" value="RING/U-box"/>
    <property type="match status" value="1"/>
</dbReference>
<keyword evidence="7" id="KW-0962">Peroxisome biogenesis</keyword>
<comment type="subcellular location">
    <subcellularLocation>
        <location evidence="2">Peroxisome membrane</location>
        <topology evidence="2">Multi-pass membrane protein</topology>
    </subcellularLocation>
</comment>
<dbReference type="GO" id="GO:0061630">
    <property type="term" value="F:ubiquitin protein ligase activity"/>
    <property type="evidence" value="ECO:0007669"/>
    <property type="project" value="UniProtKB-EC"/>
</dbReference>
<accession>A0A851F291</accession>
<keyword evidence="14" id="KW-0653">Protein transport</keyword>
<evidence type="ECO:0000256" key="5">
    <source>
        <dbReference type="ARBA" id="ARBA00012483"/>
    </source>
</evidence>
<protein>
    <recommendedName>
        <fullName evidence="5">RING-type E3 ubiquitin transferase</fullName>
        <ecNumber evidence="5">2.3.2.27</ecNumber>
    </recommendedName>
</protein>
<evidence type="ECO:0000256" key="10">
    <source>
        <dbReference type="ARBA" id="ARBA00022723"/>
    </source>
</evidence>
<dbReference type="InterPro" id="IPR013083">
    <property type="entry name" value="Znf_RING/FYVE/PHD"/>
</dbReference>
<dbReference type="EMBL" id="WEKX01003542">
    <property type="protein sequence ID" value="NWI85994.1"/>
    <property type="molecule type" value="Genomic_DNA"/>
</dbReference>
<evidence type="ECO:0000256" key="6">
    <source>
        <dbReference type="ARBA" id="ARBA00022448"/>
    </source>
</evidence>
<evidence type="ECO:0000313" key="22">
    <source>
        <dbReference type="Proteomes" id="UP000633448"/>
    </source>
</evidence>
<dbReference type="GO" id="GO:0005778">
    <property type="term" value="C:peroxisomal membrane"/>
    <property type="evidence" value="ECO:0007669"/>
    <property type="project" value="UniProtKB-SubCell"/>
</dbReference>
<sequence>AGARRWLQWRRELELLCDGAYFVLTTLSGYQTLGEEYVNIIQVDPSQRKVPSFPRRALFVSLHTIVPYCLEKALLHLEQELQAEDEDPRAPEGIPAVPSRSWARSWLRRRLGQLTEQQRKRASQVVYVLKVSVPLLHRLHLALFYIQGTFYHLAKRLSGISYLHFGGLQGEDQSIRSSYRLLGMISLLHLLLTVGVQVHGFRQRQRARHEWKLHRGLAQHRSTNKEQAAGRQSRCTLCLEERRHSTATPCGHLFCWECVTAWCSTRVKCPLCREKFPPQKLIYLRHYQL</sequence>
<organism evidence="21 22">
    <name type="scientific">Pitta sordida</name>
    <name type="common">Hooded pitta</name>
    <dbReference type="NCBI Taxonomy" id="9163"/>
    <lineage>
        <taxon>Eukaryota</taxon>
        <taxon>Metazoa</taxon>
        <taxon>Chordata</taxon>
        <taxon>Craniata</taxon>
        <taxon>Vertebrata</taxon>
        <taxon>Euteleostomi</taxon>
        <taxon>Archelosauria</taxon>
        <taxon>Archosauria</taxon>
        <taxon>Dinosauria</taxon>
        <taxon>Saurischia</taxon>
        <taxon>Theropoda</taxon>
        <taxon>Coelurosauria</taxon>
        <taxon>Aves</taxon>
        <taxon>Neognathae</taxon>
        <taxon>Neoaves</taxon>
        <taxon>Telluraves</taxon>
        <taxon>Australaves</taxon>
        <taxon>Passeriformes</taxon>
        <taxon>Pittidae</taxon>
        <taxon>Pitta</taxon>
    </lineage>
</organism>
<dbReference type="Proteomes" id="UP000633448">
    <property type="component" value="Unassembled WGS sequence"/>
</dbReference>
<dbReference type="Pfam" id="PF04757">
    <property type="entry name" value="Pex2_Pex12"/>
    <property type="match status" value="1"/>
</dbReference>